<dbReference type="eggNOG" id="COG5295">
    <property type="taxonomic scope" value="Bacteria"/>
</dbReference>
<accession>H8XR57</accession>
<evidence type="ECO:0000313" key="2">
    <source>
        <dbReference type="EMBL" id="CCG54291.1"/>
    </source>
</evidence>
<dbReference type="eggNOG" id="COG4675">
    <property type="taxonomic scope" value="Bacteria"/>
</dbReference>
<dbReference type="KEGG" id="fin:KQS_11900"/>
<dbReference type="EMBL" id="HE774682">
    <property type="protein sequence ID" value="CCG54291.1"/>
    <property type="molecule type" value="Genomic_DNA"/>
</dbReference>
<evidence type="ECO:0000256" key="1">
    <source>
        <dbReference type="SAM" id="SignalP"/>
    </source>
</evidence>
<proteinExistence type="predicted"/>
<dbReference type="HOGENOM" id="CLU_484634_0_0_10"/>
<name>H8XR57_FLAIG</name>
<evidence type="ECO:0000313" key="3">
    <source>
        <dbReference type="Proteomes" id="UP000007599"/>
    </source>
</evidence>
<sequence length="562" mass="57946">MTIMKNIKKLIVATSLFIGSLAFAQAPEKMSYQAVVRNTTNNLVINQPVGMQISILQGSATGTAVYVETQTPTSNANGLVSLEIGGGAVVSGNMATINWANGPYFIKTETDPTGGSSYTITGTSQLLSAPYALYAKTSGDGWNKNGNIGTVEGTNFIGNVDNKSLEFKVNNVRSGFISNSSLGLNTFFGYNSGAITVPSGGLNGNWNTGVGYNTLSANTTGHANTALGIGTLRYNTTGIHNVAVGADVLENNLSGIYNVAVGSQSLRSNTSGANNTTLGRNTLFSNTIGANNVVIGYNSVNNGNNHNNVIAIGTNVNLLTNRNNVTVIGNNISDASITQDNMTRIGSNVNTLTEVTGQLKVNAQSTSDNFTLPTTRGTANQVLTTDGAGATQWVTPSAGGSGASVQLFANKVGGSSETLPVATSTSPTTIVFNNVINSPTLGTYNNTTGVFTVGTTGAGTYLIQVKLLCNDATPASSTVPPYLTLIKNNATYGSNGGDVFYGDYPTLHNVLPTGIRGQGSLNKVIQLSAGDTFRIVAVSANSSTASQPTSTVAGSNITIMKL</sequence>
<gene>
    <name evidence="2" type="ordered locus">KQS_11900</name>
</gene>
<dbReference type="AlphaFoldDB" id="H8XR57"/>
<reference evidence="3" key="2">
    <citation type="submission" date="2012-03" db="EMBL/GenBank/DDBJ databases">
        <title>Complete genome sequence of Flavobacterium indicum GPTSA100-9T, isolated from warm spring water.</title>
        <authorList>
            <person name="Barbier P."/>
            <person name="Houel A."/>
            <person name="Loux V."/>
            <person name="Poulain J."/>
            <person name="Bernardet J.-F."/>
            <person name="Touchon M."/>
            <person name="Duchaud E."/>
        </authorList>
    </citation>
    <scope>NUCLEOTIDE SEQUENCE [LARGE SCALE GENOMIC DNA]</scope>
    <source>
        <strain evidence="3">DSM 17447 / CIP 109464 / GPTSA100-9</strain>
    </source>
</reference>
<dbReference type="InterPro" id="IPR008983">
    <property type="entry name" value="Tumour_necrosis_fac-like_dom"/>
</dbReference>
<dbReference type="STRING" id="1094466.KQS_11900"/>
<protein>
    <submittedName>
        <fullName evidence="2">Uncharacterized protein</fullName>
    </submittedName>
</protein>
<keyword evidence="3" id="KW-1185">Reference proteome</keyword>
<dbReference type="Proteomes" id="UP000007599">
    <property type="component" value="Chromosome I"/>
</dbReference>
<dbReference type="PATRIC" id="fig|1094466.5.peg.2327"/>
<reference evidence="2 3" key="1">
    <citation type="journal article" date="2012" name="J. Bacteriol.">
        <title>Complete Genome Sequence of Flavobacterium indicum GPSTA100-9T, Isolated from Warm Spring Water.</title>
        <authorList>
            <person name="Barbier P."/>
            <person name="Houel A."/>
            <person name="Loux V."/>
            <person name="Poulain J."/>
            <person name="Bernardet J.F."/>
            <person name="Touchon M."/>
            <person name="Duchaud E."/>
        </authorList>
    </citation>
    <scope>NUCLEOTIDE SEQUENCE [LARGE SCALE GENOMIC DNA]</scope>
    <source>
        <strain evidence="3">DSM 17447 / CIP 109464 / GPTSA100-9</strain>
    </source>
</reference>
<feature type="chain" id="PRO_5003617314" evidence="1">
    <location>
        <begin position="25"/>
        <end position="562"/>
    </location>
</feature>
<keyword evidence="1" id="KW-0732">Signal</keyword>
<dbReference type="SUPFAM" id="SSF49842">
    <property type="entry name" value="TNF-like"/>
    <property type="match status" value="1"/>
</dbReference>
<organism evidence="2 3">
    <name type="scientific">Flavobacterium indicum (strain DSM 17447 / CIP 109464 / GPTSA100-9)</name>
    <dbReference type="NCBI Taxonomy" id="1094466"/>
    <lineage>
        <taxon>Bacteria</taxon>
        <taxon>Pseudomonadati</taxon>
        <taxon>Bacteroidota</taxon>
        <taxon>Flavobacteriia</taxon>
        <taxon>Flavobacteriales</taxon>
        <taxon>Flavobacteriaceae</taxon>
        <taxon>Flavobacterium</taxon>
    </lineage>
</organism>
<feature type="signal peptide" evidence="1">
    <location>
        <begin position="1"/>
        <end position="24"/>
    </location>
</feature>